<keyword evidence="9" id="KW-0445">Lipid transport</keyword>
<feature type="transmembrane region" description="Helical" evidence="11">
    <location>
        <begin position="20"/>
        <end position="43"/>
    </location>
</feature>
<evidence type="ECO:0000256" key="11">
    <source>
        <dbReference type="SAM" id="Phobius"/>
    </source>
</evidence>
<evidence type="ECO:0000256" key="1">
    <source>
        <dbReference type="ARBA" id="ARBA00004651"/>
    </source>
</evidence>
<dbReference type="Gene3D" id="3.40.50.300">
    <property type="entry name" value="P-loop containing nucleotide triphosphate hydrolases"/>
    <property type="match status" value="1"/>
</dbReference>
<dbReference type="SUPFAM" id="SSF90123">
    <property type="entry name" value="ABC transporter transmembrane region"/>
    <property type="match status" value="1"/>
</dbReference>
<dbReference type="GO" id="GO:0034040">
    <property type="term" value="F:ATPase-coupled lipid transmembrane transporter activity"/>
    <property type="evidence" value="ECO:0007669"/>
    <property type="project" value="TreeGrafter"/>
</dbReference>
<evidence type="ECO:0000259" key="13">
    <source>
        <dbReference type="PROSITE" id="PS50929"/>
    </source>
</evidence>
<dbReference type="GO" id="GO:0140359">
    <property type="term" value="F:ABC-type transporter activity"/>
    <property type="evidence" value="ECO:0007669"/>
    <property type="project" value="InterPro"/>
</dbReference>
<dbReference type="RefSeq" id="WP_024006278.1">
    <property type="nucleotide sequence ID" value="NZ_KI650980.1"/>
</dbReference>
<feature type="transmembrane region" description="Helical" evidence="11">
    <location>
        <begin position="63"/>
        <end position="83"/>
    </location>
</feature>
<evidence type="ECO:0000256" key="4">
    <source>
        <dbReference type="ARBA" id="ARBA00022692"/>
    </source>
</evidence>
<keyword evidence="2" id="KW-0813">Transport</keyword>
<dbReference type="GO" id="GO:0005524">
    <property type="term" value="F:ATP binding"/>
    <property type="evidence" value="ECO:0007669"/>
    <property type="project" value="UniProtKB-KW"/>
</dbReference>
<dbReference type="InterPro" id="IPR039421">
    <property type="entry name" value="Type_1_exporter"/>
</dbReference>
<dbReference type="PATRIC" id="fig|1424334.3.peg.3352"/>
<keyword evidence="5" id="KW-0547">Nucleotide-binding</keyword>
<feature type="transmembrane region" description="Helical" evidence="11">
    <location>
        <begin position="256"/>
        <end position="274"/>
    </location>
</feature>
<keyword evidence="4 11" id="KW-0812">Transmembrane</keyword>
<dbReference type="PROSITE" id="PS50893">
    <property type="entry name" value="ABC_TRANSPORTER_2"/>
    <property type="match status" value="1"/>
</dbReference>
<accession>V8QRQ8</accession>
<protein>
    <submittedName>
        <fullName evidence="14">Multidrug ABC transporter ATPase</fullName>
    </submittedName>
</protein>
<keyword evidence="8 11" id="KW-1133">Transmembrane helix</keyword>
<keyword evidence="6" id="KW-0067">ATP-binding</keyword>
<dbReference type="EMBL" id="AYXT01000010">
    <property type="protein sequence ID" value="ETF02327.1"/>
    <property type="molecule type" value="Genomic_DNA"/>
</dbReference>
<dbReference type="eggNOG" id="COG1132">
    <property type="taxonomic scope" value="Bacteria"/>
</dbReference>
<dbReference type="STRING" id="1424334.W822_16680"/>
<comment type="caution">
    <text evidence="14">The sequence shown here is derived from an EMBL/GenBank/DDBJ whole genome shotgun (WGS) entry which is preliminary data.</text>
</comment>
<dbReference type="GO" id="GO:0016887">
    <property type="term" value="F:ATP hydrolysis activity"/>
    <property type="evidence" value="ECO:0007669"/>
    <property type="project" value="InterPro"/>
</dbReference>
<evidence type="ECO:0000256" key="3">
    <source>
        <dbReference type="ARBA" id="ARBA00022475"/>
    </source>
</evidence>
<sequence>MPEFVRACRRVIVASGYSPVKIYLGLLLRIVERAFSIAPYFLAWHWLLDMPPFAAAQPETFSWVEPAVILVVPLVGQMVFSYFSQMNSFLGSYDLTLSYRERLIDHLRQLPLGIFARQRVGQLSSVMTDDVKRLEDVFTHLTAELLAAVSVPVLFAACLVWVDWRLALALLITWPVALLALNGANRMFLKLGRGKQMAVQETSGLIVEFISGLRTLRLFGRAQDWIGRLDQRFAHIRQVSMGAEAWGGGSVQVYRAVLELGLLMMLLVAGWLVSGNELTPATWLLFALVSYKVLDPLLDAAAYLVELRAMLQGEARLQGLLDTPVLREGERTEPPRNFSVAYRHVSFAFDSKPVLQDIDIDVPQGTVTAIVGPSGAGKSSLLHLLARFDDPQAGTIYLGGTDLRAWCSESLYHYFGFVFQDVQLFEGSILDNVRIGKDGAPDCEVIEACRRAGCDSFVERLAQGYATPIGENGQQLSGGERQRLSIARAILRDAPVLLLDEATASVDAQSQHDIEQALAHLAKGKTVLMVAHRLNAVRHADQILVLDQGRVREKGTHQELVEQDGLYAELWRRQEVAIHVDVCNDTTNESR</sequence>
<dbReference type="InterPro" id="IPR017871">
    <property type="entry name" value="ABC_transporter-like_CS"/>
</dbReference>
<dbReference type="HOGENOM" id="CLU_000604_84_9_4"/>
<keyword evidence="10 11" id="KW-0472">Membrane</keyword>
<dbReference type="FunFam" id="3.40.50.300:FF:000221">
    <property type="entry name" value="Multidrug ABC transporter ATP-binding protein"/>
    <property type="match status" value="1"/>
</dbReference>
<evidence type="ECO:0000256" key="2">
    <source>
        <dbReference type="ARBA" id="ARBA00022448"/>
    </source>
</evidence>
<comment type="subcellular location">
    <subcellularLocation>
        <location evidence="1">Cell membrane</location>
        <topology evidence="1">Multi-pass membrane protein</topology>
    </subcellularLocation>
</comment>
<dbReference type="OrthoDB" id="9806127at2"/>
<feature type="transmembrane region" description="Helical" evidence="11">
    <location>
        <begin position="141"/>
        <end position="162"/>
    </location>
</feature>
<dbReference type="InterPro" id="IPR036640">
    <property type="entry name" value="ABC1_TM_sf"/>
</dbReference>
<dbReference type="PROSITE" id="PS50929">
    <property type="entry name" value="ABC_TM1F"/>
    <property type="match status" value="1"/>
</dbReference>
<name>V8QRQ8_9BURK</name>
<dbReference type="InterPro" id="IPR003439">
    <property type="entry name" value="ABC_transporter-like_ATP-bd"/>
</dbReference>
<dbReference type="PANTHER" id="PTHR24221">
    <property type="entry name" value="ATP-BINDING CASSETTE SUB-FAMILY B"/>
    <property type="match status" value="1"/>
</dbReference>
<dbReference type="PROSITE" id="PS00211">
    <property type="entry name" value="ABC_TRANSPORTER_1"/>
    <property type="match status" value="1"/>
</dbReference>
<dbReference type="InterPro" id="IPR011527">
    <property type="entry name" value="ABC1_TM_dom"/>
</dbReference>
<evidence type="ECO:0000313" key="14">
    <source>
        <dbReference type="EMBL" id="ETF02327.1"/>
    </source>
</evidence>
<dbReference type="InterPro" id="IPR003593">
    <property type="entry name" value="AAA+_ATPase"/>
</dbReference>
<evidence type="ECO:0000256" key="6">
    <source>
        <dbReference type="ARBA" id="ARBA00022840"/>
    </source>
</evidence>
<dbReference type="AlphaFoldDB" id="V8QRQ8"/>
<dbReference type="InterPro" id="IPR027417">
    <property type="entry name" value="P-loop_NTPase"/>
</dbReference>
<evidence type="ECO:0000256" key="5">
    <source>
        <dbReference type="ARBA" id="ARBA00022741"/>
    </source>
</evidence>
<dbReference type="PANTHER" id="PTHR24221:SF654">
    <property type="entry name" value="ATP-BINDING CASSETTE SUB-FAMILY B MEMBER 6"/>
    <property type="match status" value="1"/>
</dbReference>
<keyword evidence="7" id="KW-1278">Translocase</keyword>
<dbReference type="Pfam" id="PF00005">
    <property type="entry name" value="ABC_tran"/>
    <property type="match status" value="1"/>
</dbReference>
<evidence type="ECO:0000313" key="15">
    <source>
        <dbReference type="Proteomes" id="UP000018733"/>
    </source>
</evidence>
<dbReference type="Pfam" id="PF00664">
    <property type="entry name" value="ABC_membrane"/>
    <property type="match status" value="1"/>
</dbReference>
<keyword evidence="15" id="KW-1185">Reference proteome</keyword>
<dbReference type="Proteomes" id="UP000018733">
    <property type="component" value="Unassembled WGS sequence"/>
</dbReference>
<dbReference type="SUPFAM" id="SSF52540">
    <property type="entry name" value="P-loop containing nucleoside triphosphate hydrolases"/>
    <property type="match status" value="1"/>
</dbReference>
<reference evidence="14 15" key="1">
    <citation type="journal article" date="2014" name="Genome Announc.">
        <title>Draft Genome Sequence of Advenella kashmirensis Strain W13003, a Polycyclic Aromatic Hydrocarbon-Degrading Bacterium.</title>
        <authorList>
            <person name="Wang X."/>
            <person name="Jin D."/>
            <person name="Zhou L."/>
            <person name="Wu L."/>
            <person name="An W."/>
            <person name="Zhao L."/>
        </authorList>
    </citation>
    <scope>NUCLEOTIDE SEQUENCE [LARGE SCALE GENOMIC DNA]</scope>
    <source>
        <strain evidence="14 15">W13003</strain>
    </source>
</reference>
<dbReference type="GO" id="GO:0005886">
    <property type="term" value="C:plasma membrane"/>
    <property type="evidence" value="ECO:0007669"/>
    <property type="project" value="UniProtKB-SubCell"/>
</dbReference>
<evidence type="ECO:0000256" key="7">
    <source>
        <dbReference type="ARBA" id="ARBA00022967"/>
    </source>
</evidence>
<dbReference type="Gene3D" id="1.20.1560.10">
    <property type="entry name" value="ABC transporter type 1, transmembrane domain"/>
    <property type="match status" value="1"/>
</dbReference>
<dbReference type="SMART" id="SM00382">
    <property type="entry name" value="AAA"/>
    <property type="match status" value="1"/>
</dbReference>
<evidence type="ECO:0000259" key="12">
    <source>
        <dbReference type="PROSITE" id="PS50893"/>
    </source>
</evidence>
<feature type="domain" description="ABC transmembrane type-1" evidence="13">
    <location>
        <begin position="24"/>
        <end position="309"/>
    </location>
</feature>
<evidence type="ECO:0000256" key="8">
    <source>
        <dbReference type="ARBA" id="ARBA00022989"/>
    </source>
</evidence>
<feature type="domain" description="ABC transporter" evidence="12">
    <location>
        <begin position="340"/>
        <end position="573"/>
    </location>
</feature>
<gene>
    <name evidence="14" type="ORF">W822_16680</name>
</gene>
<evidence type="ECO:0000256" key="10">
    <source>
        <dbReference type="ARBA" id="ARBA00023136"/>
    </source>
</evidence>
<evidence type="ECO:0000256" key="9">
    <source>
        <dbReference type="ARBA" id="ARBA00023055"/>
    </source>
</evidence>
<keyword evidence="3" id="KW-1003">Cell membrane</keyword>
<proteinExistence type="predicted"/>
<dbReference type="CDD" id="cd07346">
    <property type="entry name" value="ABC_6TM_exporters"/>
    <property type="match status" value="1"/>
</dbReference>
<organism evidence="14 15">
    <name type="scientific">Advenella kashmirensis W13003</name>
    <dbReference type="NCBI Taxonomy" id="1424334"/>
    <lineage>
        <taxon>Bacteria</taxon>
        <taxon>Pseudomonadati</taxon>
        <taxon>Pseudomonadota</taxon>
        <taxon>Betaproteobacteria</taxon>
        <taxon>Burkholderiales</taxon>
        <taxon>Alcaligenaceae</taxon>
    </lineage>
</organism>
<feature type="transmembrane region" description="Helical" evidence="11">
    <location>
        <begin position="168"/>
        <end position="189"/>
    </location>
</feature>